<dbReference type="OrthoDB" id="4411809at2"/>
<dbReference type="EMBL" id="CP019688">
    <property type="protein sequence ID" value="AQQ15818.1"/>
    <property type="molecule type" value="Genomic_DNA"/>
</dbReference>
<accession>A0A1Q2HY95</accession>
<sequence length="148" mass="16112">MIWQSTSLIDGPVNAHFDATSNTLVAGSETLRFTSTDPTDLRAVDAEGHTYRLVKRSITVARYEAICSAEGATGERGRRYTARRAGGVIERRREIANEAGEPVAVAVGKLNGDLELRPTGGAQVPFLDLAFISWALTYVDAPTRRTLY</sequence>
<evidence type="ECO:0000313" key="2">
    <source>
        <dbReference type="Proteomes" id="UP000217209"/>
    </source>
</evidence>
<dbReference type="AlphaFoldDB" id="A0A1Q2HY95"/>
<name>A0A1Q2HY95_9CORY</name>
<evidence type="ECO:0008006" key="3">
    <source>
        <dbReference type="Google" id="ProtNLM"/>
    </source>
</evidence>
<reference evidence="1 2" key="1">
    <citation type="submission" date="2016-12" db="EMBL/GenBank/DDBJ databases">
        <authorList>
            <person name="Song W.-J."/>
            <person name="Kurnit D.M."/>
        </authorList>
    </citation>
    <scope>NUCLEOTIDE SEQUENCE [LARGE SCALE GENOMIC DNA]</scope>
    <source>
        <strain evidence="1 2">DSM 30827</strain>
    </source>
</reference>
<dbReference type="Proteomes" id="UP000217209">
    <property type="component" value="Chromosome"/>
</dbReference>
<dbReference type="RefSeq" id="WP_095660452.1">
    <property type="nucleotide sequence ID" value="NZ_BAAAKB010000032.1"/>
</dbReference>
<organism evidence="1 2">
    <name type="scientific">Corynebacterium glaucum</name>
    <dbReference type="NCBI Taxonomy" id="187491"/>
    <lineage>
        <taxon>Bacteria</taxon>
        <taxon>Bacillati</taxon>
        <taxon>Actinomycetota</taxon>
        <taxon>Actinomycetes</taxon>
        <taxon>Mycobacteriales</taxon>
        <taxon>Corynebacteriaceae</taxon>
        <taxon>Corynebacterium</taxon>
    </lineage>
</organism>
<dbReference type="KEGG" id="cgv:CGLAU_09335"/>
<gene>
    <name evidence="1" type="ORF">CGLAU_09335</name>
</gene>
<protein>
    <recommendedName>
        <fullName evidence="3">Tubby C 2</fullName>
    </recommendedName>
</protein>
<proteinExistence type="predicted"/>
<evidence type="ECO:0000313" key="1">
    <source>
        <dbReference type="EMBL" id="AQQ15818.1"/>
    </source>
</evidence>
<keyword evidence="2" id="KW-1185">Reference proteome</keyword>